<accession>A0A161XRG0</accession>
<sequence>MGYIRGDNVAGIPMSCESTLLRRKLGAAIDYLSNDRDDYVSPSSTRAKHHLFIAQAISKLVRSEEMLNIFVVNLDERSQTPLES</sequence>
<dbReference type="Gramene" id="KZM94206">
    <property type="protein sequence ID" value="KZM94206"/>
    <property type="gene ID" value="DCAR_017449"/>
</dbReference>
<organism evidence="1">
    <name type="scientific">Daucus carota subsp. sativus</name>
    <name type="common">Carrot</name>
    <dbReference type="NCBI Taxonomy" id="79200"/>
    <lineage>
        <taxon>Eukaryota</taxon>
        <taxon>Viridiplantae</taxon>
        <taxon>Streptophyta</taxon>
        <taxon>Embryophyta</taxon>
        <taxon>Tracheophyta</taxon>
        <taxon>Spermatophyta</taxon>
        <taxon>Magnoliopsida</taxon>
        <taxon>eudicotyledons</taxon>
        <taxon>Gunneridae</taxon>
        <taxon>Pentapetalae</taxon>
        <taxon>asterids</taxon>
        <taxon>campanulids</taxon>
        <taxon>Apiales</taxon>
        <taxon>Apiaceae</taxon>
        <taxon>Apioideae</taxon>
        <taxon>Scandiceae</taxon>
        <taxon>Daucinae</taxon>
        <taxon>Daucus</taxon>
        <taxon>Daucus sect. Daucus</taxon>
    </lineage>
</organism>
<gene>
    <name evidence="1" type="ORF">DCAR_017449</name>
</gene>
<reference evidence="1" key="1">
    <citation type="journal article" date="2016" name="Nat. Genet.">
        <title>A high-quality carrot genome assembly provides new insights into carotenoid accumulation and asterid genome evolution.</title>
        <authorList>
            <person name="Iorizzo M."/>
            <person name="Ellison S."/>
            <person name="Senalik D."/>
            <person name="Zeng P."/>
            <person name="Satapoomin P."/>
            <person name="Huang J."/>
            <person name="Bowman M."/>
            <person name="Iovene M."/>
            <person name="Sanseverino W."/>
            <person name="Cavagnaro P."/>
            <person name="Yildiz M."/>
            <person name="Macko-Podgorni A."/>
            <person name="Moranska E."/>
            <person name="Grzebelus E."/>
            <person name="Grzebelus D."/>
            <person name="Ashrafi H."/>
            <person name="Zheng Z."/>
            <person name="Cheng S."/>
            <person name="Spooner D."/>
            <person name="Van Deynze A."/>
            <person name="Simon P."/>
        </authorList>
    </citation>
    <scope>NUCLEOTIDE SEQUENCE [LARGE SCALE GENOMIC DNA]</scope>
    <source>
        <tissue evidence="1">Leaf</tissue>
    </source>
</reference>
<dbReference type="EMBL" id="LNRQ01000005">
    <property type="protein sequence ID" value="KZM94206.1"/>
    <property type="molecule type" value="Genomic_DNA"/>
</dbReference>
<name>A0A161XRG0_DAUCS</name>
<dbReference type="AlphaFoldDB" id="A0A161XRG0"/>
<comment type="caution">
    <text evidence="1">The sequence shown here is derived from an EMBL/GenBank/DDBJ whole genome shotgun (WGS) entry which is preliminary data.</text>
</comment>
<evidence type="ECO:0000313" key="1">
    <source>
        <dbReference type="EMBL" id="KZM94206.1"/>
    </source>
</evidence>
<proteinExistence type="predicted"/>
<protein>
    <submittedName>
        <fullName evidence="1">Uncharacterized protein</fullName>
    </submittedName>
</protein>